<reference evidence="3" key="1">
    <citation type="submission" date="2016-04" db="EMBL/GenBank/DDBJ databases">
        <authorList>
            <person name="Nguyen H.D."/>
            <person name="Kesanakurti P."/>
            <person name="Cullis J."/>
            <person name="Levesque C.A."/>
            <person name="Hambleton S."/>
        </authorList>
    </citation>
    <scope>NUCLEOTIDE SEQUENCE</scope>
    <source>
        <strain evidence="3">DAOMC 238032</strain>
    </source>
</reference>
<sequence length="1274" mass="139395">MALLIAPYNNAMRLGQGFNSYTHEICIDDAVIVSPQQAENVLTNDGNTMRLTALVQGKPSVWTKQDQVLIDVSQYAEAEAQCAAIEGEKKTEATSITIASDPEESAPPADAPSAPAENAPGPSSVASAEAEDSKPEAQASGTDVTKTADAGKSSDDAAAATAAAEKEAERKKAAALKIKQDEVAAAIHRRERDPAMLAAANKFKVSLSLDKMAEMHREFLLPKTKQAPGTTGSQTQVFDIETSTGVSQTVVFQSRFVNKISEITSDMGVSASLSIKSGSCGGSVRASFIDTDKFASSDLNYYISVKVINQSINFRDALEFNPLDNIGASEFNQTFGDAFVSGFLEGGELNALVSMKILNKAESKDIKAEGSIAIGKGSLDISAQGAFATAKANLDLNTETTVQVSWLGGGLIKPPEEAWTIESLARAATRFPDHVAQSPQRTYAILTKYETLRSYQVLKPPTVTPLDYKNATAYSNELMDLFCAYKAIYSRLTAQISDCEAGQLKFTIVKAEEDTARQELFNAALCGCIHDPVETLSDNQKKAKIGYFLSTPDGLDDARGAVRTQMNYIIERVDNITKDPSTVLSSPKEKFLPVYAFEELLPTLEPTFRNNKRTAPLSGEKMFSDGSEQTDTDAATVARLCLVRHLTDEAASQAKVNNPDGNVVLLNHAEKLAISKFLDARDEGVEATLRLTPPLGSEQVPHPPGTLFNALDFVQPEFLLQSIKITITEGVVSGIACRYANGISWKRGLNDPKTACKLDLKPDERITSVLVTVGTEAVLKSPEYVLSLKLVINSGLSLEAAEPNVRRGGFKRKFIGKRAFFDLRSITFESPLERGYMVGFWGWSAEQGSNPGPFRLGVVWANSVGVDLQALHAEKIIKAQQVELEKEIKITDVDVLKTKLGDAKKDLAASQAKMETLEKAAQDQAAKLAQLNSQINATELFKQQVQNQQWFNNIKPDSFGVQLYRDNGDGRVMENYRPQQRLFAYGQTSGDWKTKVWRTESCGNGFKVYNLDDDGKRWYIHGVVDNLTPPPREYRWGGINVAPGTITMEQAYGGVNLITDREQPGTTLTFVPLPDNYFRIGLLDGPEDCYLRPDSVDVDSQSGIGLYKIPDSGPFYDGARWRLVPDPIAAKKLKDAQDQQAKQIADAANKAAQLSRALFEFANIDVQGIKFDAIDNADLFALSVAIPFHRSLKDRGDVKMALALVYGGKIFTDQGLQNRVLEQVRNRGAFAVRNEFFGEDPQPYVAKNAAVIYWQDDRVKARWAKEGQTIYFNN</sequence>
<reference evidence="3" key="2">
    <citation type="journal article" date="2019" name="IMA Fungus">
        <title>Genome sequencing and comparison of five Tilletia species to identify candidate genes for the detection of regulated species infecting wheat.</title>
        <authorList>
            <person name="Nguyen H.D.T."/>
            <person name="Sultana T."/>
            <person name="Kesanakurti P."/>
            <person name="Hambleton S."/>
        </authorList>
    </citation>
    <scope>NUCLEOTIDE SEQUENCE</scope>
    <source>
        <strain evidence="3">DAOMC 238032</strain>
    </source>
</reference>
<feature type="region of interest" description="Disordered" evidence="2">
    <location>
        <begin position="101"/>
        <end position="165"/>
    </location>
</feature>
<feature type="compositionally biased region" description="Low complexity" evidence="2">
    <location>
        <begin position="106"/>
        <end position="120"/>
    </location>
</feature>
<feature type="coiled-coil region" evidence="1">
    <location>
        <begin position="900"/>
        <end position="948"/>
    </location>
</feature>
<gene>
    <name evidence="3" type="ORF">A4X03_0g1774</name>
</gene>
<dbReference type="Proteomes" id="UP000077671">
    <property type="component" value="Unassembled WGS sequence"/>
</dbReference>
<dbReference type="InterPro" id="IPR036404">
    <property type="entry name" value="Jacalin-like_lectin_dom_sf"/>
</dbReference>
<feature type="compositionally biased region" description="Low complexity" evidence="2">
    <location>
        <begin position="147"/>
        <end position="163"/>
    </location>
</feature>
<accession>A0A177VB67</accession>
<comment type="caution">
    <text evidence="3">The sequence shown here is derived from an EMBL/GenBank/DDBJ whole genome shotgun (WGS) entry which is preliminary data.</text>
</comment>
<evidence type="ECO:0000313" key="4">
    <source>
        <dbReference type="Proteomes" id="UP000077671"/>
    </source>
</evidence>
<name>A0A177VB67_9BASI</name>
<proteinExistence type="predicted"/>
<organism evidence="3 4">
    <name type="scientific">Tilletia caries</name>
    <name type="common">wheat bunt fungus</name>
    <dbReference type="NCBI Taxonomy" id="13290"/>
    <lineage>
        <taxon>Eukaryota</taxon>
        <taxon>Fungi</taxon>
        <taxon>Dikarya</taxon>
        <taxon>Basidiomycota</taxon>
        <taxon>Ustilaginomycotina</taxon>
        <taxon>Exobasidiomycetes</taxon>
        <taxon>Tilletiales</taxon>
        <taxon>Tilletiaceae</taxon>
        <taxon>Tilletia</taxon>
    </lineage>
</organism>
<dbReference type="EMBL" id="LWDD02000153">
    <property type="protein sequence ID" value="KAE8263315.1"/>
    <property type="molecule type" value="Genomic_DNA"/>
</dbReference>
<protein>
    <submittedName>
        <fullName evidence="3">Uncharacterized protein</fullName>
    </submittedName>
</protein>
<evidence type="ECO:0000256" key="2">
    <source>
        <dbReference type="SAM" id="MobiDB-lite"/>
    </source>
</evidence>
<dbReference type="Gene3D" id="2.100.10.30">
    <property type="entry name" value="Jacalin-like lectin domain"/>
    <property type="match status" value="1"/>
</dbReference>
<evidence type="ECO:0000313" key="3">
    <source>
        <dbReference type="EMBL" id="KAE8263315.1"/>
    </source>
</evidence>
<keyword evidence="1" id="KW-0175">Coiled coil</keyword>
<evidence type="ECO:0000256" key="1">
    <source>
        <dbReference type="SAM" id="Coils"/>
    </source>
</evidence>
<dbReference type="AlphaFoldDB" id="A0A177VB67"/>